<dbReference type="Pfam" id="PF00058">
    <property type="entry name" value="Ldl_recept_b"/>
    <property type="match status" value="1"/>
</dbReference>
<protein>
    <submittedName>
        <fullName evidence="3">Uncharacterized protein</fullName>
    </submittedName>
</protein>
<name>A0A8X6KN23_TRICU</name>
<sequence>MFRDSNLSTCDYISEKIYWSDTGREKIQRSNLDGSRVENVITKGLGSVDFLAVDSTGRKLYWTDDQRSALKCPNWTELPGKYWSGVIWTVREPLPCITNQGEDCF</sequence>
<dbReference type="SUPFAM" id="SSF63825">
    <property type="entry name" value="YWTD domain"/>
    <property type="match status" value="1"/>
</dbReference>
<dbReference type="InterPro" id="IPR000033">
    <property type="entry name" value="LDLR_classB_rpt"/>
</dbReference>
<accession>A0A8X6KN23</accession>
<evidence type="ECO:0000313" key="4">
    <source>
        <dbReference type="Proteomes" id="UP000887116"/>
    </source>
</evidence>
<dbReference type="OrthoDB" id="10066840at2759"/>
<dbReference type="PROSITE" id="PS51120">
    <property type="entry name" value="LDLRB"/>
    <property type="match status" value="1"/>
</dbReference>
<dbReference type="InterPro" id="IPR011042">
    <property type="entry name" value="6-blade_b-propeller_TolB-like"/>
</dbReference>
<evidence type="ECO:0000313" key="3">
    <source>
        <dbReference type="EMBL" id="GFQ78621.1"/>
    </source>
</evidence>
<dbReference type="InterPro" id="IPR050778">
    <property type="entry name" value="Cueball_EGF_LRP_Nidogen"/>
</dbReference>
<dbReference type="PANTHER" id="PTHR46513:SF13">
    <property type="entry name" value="EGF-LIKE DOMAIN-CONTAINING PROTEIN"/>
    <property type="match status" value="1"/>
</dbReference>
<dbReference type="SMART" id="SM00135">
    <property type="entry name" value="LY"/>
    <property type="match status" value="2"/>
</dbReference>
<keyword evidence="4" id="KW-1185">Reference proteome</keyword>
<dbReference type="AlphaFoldDB" id="A0A8X6KN23"/>
<dbReference type="PANTHER" id="PTHR46513">
    <property type="entry name" value="VITELLOGENIN RECEPTOR-LIKE PROTEIN-RELATED-RELATED"/>
    <property type="match status" value="1"/>
</dbReference>
<feature type="repeat" description="LDL-receptor class B" evidence="2">
    <location>
        <begin position="15"/>
        <end position="57"/>
    </location>
</feature>
<evidence type="ECO:0000256" key="2">
    <source>
        <dbReference type="PROSITE-ProRule" id="PRU00461"/>
    </source>
</evidence>
<dbReference type="Proteomes" id="UP000887116">
    <property type="component" value="Unassembled WGS sequence"/>
</dbReference>
<dbReference type="EMBL" id="BMAO01002147">
    <property type="protein sequence ID" value="GFQ78621.1"/>
    <property type="molecule type" value="Genomic_DNA"/>
</dbReference>
<comment type="caution">
    <text evidence="3">The sequence shown here is derived from an EMBL/GenBank/DDBJ whole genome shotgun (WGS) entry which is preliminary data.</text>
</comment>
<organism evidence="3 4">
    <name type="scientific">Trichonephila clavata</name>
    <name type="common">Joro spider</name>
    <name type="synonym">Nephila clavata</name>
    <dbReference type="NCBI Taxonomy" id="2740835"/>
    <lineage>
        <taxon>Eukaryota</taxon>
        <taxon>Metazoa</taxon>
        <taxon>Ecdysozoa</taxon>
        <taxon>Arthropoda</taxon>
        <taxon>Chelicerata</taxon>
        <taxon>Arachnida</taxon>
        <taxon>Araneae</taxon>
        <taxon>Araneomorphae</taxon>
        <taxon>Entelegynae</taxon>
        <taxon>Araneoidea</taxon>
        <taxon>Nephilidae</taxon>
        <taxon>Trichonephila</taxon>
    </lineage>
</organism>
<evidence type="ECO:0000256" key="1">
    <source>
        <dbReference type="ARBA" id="ARBA00022536"/>
    </source>
</evidence>
<proteinExistence type="predicted"/>
<keyword evidence="1" id="KW-0245">EGF-like domain</keyword>
<gene>
    <name evidence="3" type="ORF">TNCT_630151</name>
</gene>
<reference evidence="3" key="1">
    <citation type="submission" date="2020-07" db="EMBL/GenBank/DDBJ databases">
        <title>Multicomponent nature underlies the extraordinary mechanical properties of spider dragline silk.</title>
        <authorList>
            <person name="Kono N."/>
            <person name="Nakamura H."/>
            <person name="Mori M."/>
            <person name="Yoshida Y."/>
            <person name="Ohtoshi R."/>
            <person name="Malay A.D."/>
            <person name="Moran D.A.P."/>
            <person name="Tomita M."/>
            <person name="Numata K."/>
            <person name="Arakawa K."/>
        </authorList>
    </citation>
    <scope>NUCLEOTIDE SEQUENCE</scope>
</reference>
<dbReference type="Gene3D" id="2.120.10.30">
    <property type="entry name" value="TolB, C-terminal domain"/>
    <property type="match status" value="1"/>
</dbReference>